<name>A0A368FY23_ANCCA</name>
<protein>
    <submittedName>
        <fullName evidence="2">Uncharacterized protein</fullName>
    </submittedName>
</protein>
<evidence type="ECO:0000256" key="1">
    <source>
        <dbReference type="SAM" id="Phobius"/>
    </source>
</evidence>
<organism evidence="2 3">
    <name type="scientific">Ancylostoma caninum</name>
    <name type="common">Dog hookworm</name>
    <dbReference type="NCBI Taxonomy" id="29170"/>
    <lineage>
        <taxon>Eukaryota</taxon>
        <taxon>Metazoa</taxon>
        <taxon>Ecdysozoa</taxon>
        <taxon>Nematoda</taxon>
        <taxon>Chromadorea</taxon>
        <taxon>Rhabditida</taxon>
        <taxon>Rhabditina</taxon>
        <taxon>Rhabditomorpha</taxon>
        <taxon>Strongyloidea</taxon>
        <taxon>Ancylostomatidae</taxon>
        <taxon>Ancylostomatinae</taxon>
        <taxon>Ancylostoma</taxon>
    </lineage>
</organism>
<evidence type="ECO:0000313" key="3">
    <source>
        <dbReference type="Proteomes" id="UP000252519"/>
    </source>
</evidence>
<dbReference type="Proteomes" id="UP000252519">
    <property type="component" value="Unassembled WGS sequence"/>
</dbReference>
<accession>A0A368FY23</accession>
<keyword evidence="1" id="KW-0812">Transmembrane</keyword>
<dbReference type="AlphaFoldDB" id="A0A368FY23"/>
<gene>
    <name evidence="2" type="ORF">ANCCAN_17726</name>
</gene>
<sequence length="37" mass="4385">MQKVRFLKYPSPPTMLIFVYGHLNSILYLNFVPVIMN</sequence>
<keyword evidence="1" id="KW-0472">Membrane</keyword>
<evidence type="ECO:0000313" key="2">
    <source>
        <dbReference type="EMBL" id="RCN36388.1"/>
    </source>
</evidence>
<dbReference type="EMBL" id="JOJR01000561">
    <property type="protein sequence ID" value="RCN36388.1"/>
    <property type="molecule type" value="Genomic_DNA"/>
</dbReference>
<keyword evidence="3" id="KW-1185">Reference proteome</keyword>
<reference evidence="2 3" key="1">
    <citation type="submission" date="2014-10" db="EMBL/GenBank/DDBJ databases">
        <title>Draft genome of the hookworm Ancylostoma caninum.</title>
        <authorList>
            <person name="Mitreva M."/>
        </authorList>
    </citation>
    <scope>NUCLEOTIDE SEQUENCE [LARGE SCALE GENOMIC DNA]</scope>
    <source>
        <strain evidence="2 3">Baltimore</strain>
    </source>
</reference>
<comment type="caution">
    <text evidence="2">The sequence shown here is derived from an EMBL/GenBank/DDBJ whole genome shotgun (WGS) entry which is preliminary data.</text>
</comment>
<feature type="transmembrane region" description="Helical" evidence="1">
    <location>
        <begin position="15"/>
        <end position="36"/>
    </location>
</feature>
<proteinExistence type="predicted"/>
<keyword evidence="1" id="KW-1133">Transmembrane helix</keyword>